<sequence length="227" mass="24482">MESQEKRPAILFDLDGTLTDPFFGITNGIRHVLQKMGRTAPAAEDLRVCIGPPIQDTFARLLESSDEALIWEAVGHYRQRYGEIGKFENKVIPGIPEALAHCEDAGFFLSVATSKVETYTGDILDHFGLSRFFDAVHGSALDGTNSNKADLIRHILASEPVDPARTVMVGDRSHDIIGAKANALPAIGVLWGFGARAELAEAGAAEIVARPEKLPRAIAETLTPLPA</sequence>
<dbReference type="Pfam" id="PF13419">
    <property type="entry name" value="HAD_2"/>
    <property type="match status" value="1"/>
</dbReference>
<organism evidence="1 2">
    <name type="scientific">Chelativorans salis</name>
    <dbReference type="NCBI Taxonomy" id="2978478"/>
    <lineage>
        <taxon>Bacteria</taxon>
        <taxon>Pseudomonadati</taxon>
        <taxon>Pseudomonadota</taxon>
        <taxon>Alphaproteobacteria</taxon>
        <taxon>Hyphomicrobiales</taxon>
        <taxon>Phyllobacteriaceae</taxon>
        <taxon>Chelativorans</taxon>
    </lineage>
</organism>
<dbReference type="InterPro" id="IPR050155">
    <property type="entry name" value="HAD-like_hydrolase_sf"/>
</dbReference>
<comment type="caution">
    <text evidence="1">The sequence shown here is derived from an EMBL/GenBank/DDBJ whole genome shotgun (WGS) entry which is preliminary data.</text>
</comment>
<dbReference type="Gene3D" id="3.40.50.1000">
    <property type="entry name" value="HAD superfamily/HAD-like"/>
    <property type="match status" value="1"/>
</dbReference>
<gene>
    <name evidence="1" type="ORF">N5A92_11670</name>
</gene>
<protein>
    <submittedName>
        <fullName evidence="1">HAD hydrolase-like protein</fullName>
    </submittedName>
</protein>
<dbReference type="Proteomes" id="UP001320831">
    <property type="component" value="Unassembled WGS sequence"/>
</dbReference>
<dbReference type="InterPro" id="IPR041492">
    <property type="entry name" value="HAD_2"/>
</dbReference>
<keyword evidence="2" id="KW-1185">Reference proteome</keyword>
<name>A0ABT2LN01_9HYPH</name>
<dbReference type="PANTHER" id="PTHR43434">
    <property type="entry name" value="PHOSPHOGLYCOLATE PHOSPHATASE"/>
    <property type="match status" value="1"/>
</dbReference>
<dbReference type="RefSeq" id="WP_260902788.1">
    <property type="nucleotide sequence ID" value="NZ_JAOCZP010000003.1"/>
</dbReference>
<dbReference type="InterPro" id="IPR023198">
    <property type="entry name" value="PGP-like_dom2"/>
</dbReference>
<reference evidence="1 2" key="1">
    <citation type="submission" date="2022-09" db="EMBL/GenBank/DDBJ databases">
        <title>Chelativorans salina sp. nov., a novel slightly halophilic bacterium isolated from a saline lake sediment enrichment.</title>
        <authorList>
            <person name="Gao L."/>
            <person name="Fang B.-Z."/>
            <person name="Li W.-J."/>
        </authorList>
    </citation>
    <scope>NUCLEOTIDE SEQUENCE [LARGE SCALE GENOMIC DNA]</scope>
    <source>
        <strain evidence="1 2">EGI FJ00035</strain>
    </source>
</reference>
<dbReference type="SUPFAM" id="SSF56784">
    <property type="entry name" value="HAD-like"/>
    <property type="match status" value="1"/>
</dbReference>
<dbReference type="EMBL" id="JAOCZP010000003">
    <property type="protein sequence ID" value="MCT7375691.1"/>
    <property type="molecule type" value="Genomic_DNA"/>
</dbReference>
<accession>A0ABT2LN01</accession>
<dbReference type="InterPro" id="IPR023214">
    <property type="entry name" value="HAD_sf"/>
</dbReference>
<evidence type="ECO:0000313" key="1">
    <source>
        <dbReference type="EMBL" id="MCT7375691.1"/>
    </source>
</evidence>
<dbReference type="PANTHER" id="PTHR43434:SF20">
    <property type="entry name" value="5'-NUCLEOTIDASE"/>
    <property type="match status" value="1"/>
</dbReference>
<proteinExistence type="predicted"/>
<evidence type="ECO:0000313" key="2">
    <source>
        <dbReference type="Proteomes" id="UP001320831"/>
    </source>
</evidence>
<dbReference type="Gene3D" id="1.10.150.240">
    <property type="entry name" value="Putative phosphatase, domain 2"/>
    <property type="match status" value="1"/>
</dbReference>
<dbReference type="InterPro" id="IPR036412">
    <property type="entry name" value="HAD-like_sf"/>
</dbReference>